<proteinExistence type="inferred from homology"/>
<dbReference type="Gene3D" id="3.20.20.80">
    <property type="entry name" value="Glycosidases"/>
    <property type="match status" value="1"/>
</dbReference>
<gene>
    <name evidence="7" type="ORF">GCM10010992_04620</name>
</gene>
<name>A0ABQ2NHA4_9FLAO</name>
<feature type="signal peptide" evidence="5">
    <location>
        <begin position="1"/>
        <end position="21"/>
    </location>
</feature>
<organism evidence="7 8">
    <name type="scientific">Cloacibacterium rupense</name>
    <dbReference type="NCBI Taxonomy" id="517423"/>
    <lineage>
        <taxon>Bacteria</taxon>
        <taxon>Pseudomonadati</taxon>
        <taxon>Bacteroidota</taxon>
        <taxon>Flavobacteriia</taxon>
        <taxon>Flavobacteriales</taxon>
        <taxon>Weeksellaceae</taxon>
    </lineage>
</organism>
<keyword evidence="5" id="KW-0732">Signal</keyword>
<evidence type="ECO:0000256" key="4">
    <source>
        <dbReference type="PROSITE-ProRule" id="PRU01100"/>
    </source>
</evidence>
<evidence type="ECO:0000313" key="7">
    <source>
        <dbReference type="EMBL" id="GGP01998.1"/>
    </source>
</evidence>
<dbReference type="EMBL" id="BMLV01000001">
    <property type="protein sequence ID" value="GGP01998.1"/>
    <property type="molecule type" value="Genomic_DNA"/>
</dbReference>
<evidence type="ECO:0000259" key="6">
    <source>
        <dbReference type="PROSITE" id="PS51764"/>
    </source>
</evidence>
<sequence length="403" mass="45784">MKKKRVLFPILFLLLIISCDRSEPIPVNPTPKPPTVTDVVTPQNVKNYMVDKNASTETAALFYNLRNLGKTKTIIGQHDAFNSFYQNSGSSDIKKTTGNDPGILGSDFMFITDKDNPSNNWYVQQENKIIQDTKDAYAKGMINTFCWHLREPYNEKSFYASDMTTEQKADAFKNLLPGGKFNDWYQKKLDKVASVITNLKDSNGKFIPIIFRPFHEFDGNWFWWGASYSTAEDYIAVYRYTVNYLRDTKNVHNILYAFSPDNSYGNATLYLSRYPGDDYVDILGMDNYGDFDNKGAAGATTANAKLKYISDLANAKNKIAALTETGYRVNSTNPAISNWFSTYLYDAINNNNVQIAYVMFWSNTSNGYYVPTPGTSNVVDFQNFAVKSKIILQNNLPKLYVFP</sequence>
<keyword evidence="2 4" id="KW-0378">Hydrolase</keyword>
<keyword evidence="3 4" id="KW-0326">Glycosidase</keyword>
<feature type="active site" description="Nucleophile" evidence="4">
    <location>
        <position position="324"/>
    </location>
</feature>
<comment type="similarity">
    <text evidence="1 4">Belongs to the glycosyl hydrolase 26 family.</text>
</comment>
<dbReference type="PANTHER" id="PTHR40079:SF4">
    <property type="entry name" value="GH26 DOMAIN-CONTAINING PROTEIN-RELATED"/>
    <property type="match status" value="1"/>
</dbReference>
<dbReference type="InterPro" id="IPR017853">
    <property type="entry name" value="GH"/>
</dbReference>
<dbReference type="RefSeq" id="WP_188616465.1">
    <property type="nucleotide sequence ID" value="NZ_BMLV01000001.1"/>
</dbReference>
<dbReference type="Pfam" id="PF02156">
    <property type="entry name" value="Glyco_hydro_26"/>
    <property type="match status" value="1"/>
</dbReference>
<dbReference type="PRINTS" id="PR00739">
    <property type="entry name" value="GLHYDRLASE26"/>
</dbReference>
<dbReference type="InterPro" id="IPR022790">
    <property type="entry name" value="GH26_dom"/>
</dbReference>
<dbReference type="InterPro" id="IPR000805">
    <property type="entry name" value="Glyco_hydro_26"/>
</dbReference>
<evidence type="ECO:0000256" key="1">
    <source>
        <dbReference type="ARBA" id="ARBA00007754"/>
    </source>
</evidence>
<evidence type="ECO:0000256" key="5">
    <source>
        <dbReference type="SAM" id="SignalP"/>
    </source>
</evidence>
<keyword evidence="8" id="KW-1185">Reference proteome</keyword>
<dbReference type="SUPFAM" id="SSF51445">
    <property type="entry name" value="(Trans)glycosidases"/>
    <property type="match status" value="1"/>
</dbReference>
<dbReference type="PROSITE" id="PS51257">
    <property type="entry name" value="PROKAR_LIPOPROTEIN"/>
    <property type="match status" value="1"/>
</dbReference>
<evidence type="ECO:0000313" key="8">
    <source>
        <dbReference type="Proteomes" id="UP000620064"/>
    </source>
</evidence>
<feature type="chain" id="PRO_5045197164" evidence="5">
    <location>
        <begin position="22"/>
        <end position="403"/>
    </location>
</feature>
<protein>
    <submittedName>
        <fullName evidence="7">Mannan endo-1,4-beta-mannosidase</fullName>
    </submittedName>
</protein>
<reference evidence="8" key="1">
    <citation type="journal article" date="2019" name="Int. J. Syst. Evol. Microbiol.">
        <title>The Global Catalogue of Microorganisms (GCM) 10K type strain sequencing project: providing services to taxonomists for standard genome sequencing and annotation.</title>
        <authorList>
            <consortium name="The Broad Institute Genomics Platform"/>
            <consortium name="The Broad Institute Genome Sequencing Center for Infectious Disease"/>
            <person name="Wu L."/>
            <person name="Ma J."/>
        </authorList>
    </citation>
    <scope>NUCLEOTIDE SEQUENCE [LARGE SCALE GENOMIC DNA]</scope>
    <source>
        <strain evidence="8">CGMCC 1.7656</strain>
    </source>
</reference>
<dbReference type="Proteomes" id="UP000620064">
    <property type="component" value="Unassembled WGS sequence"/>
</dbReference>
<accession>A0ABQ2NHA4</accession>
<dbReference type="PROSITE" id="PS51764">
    <property type="entry name" value="GH26"/>
    <property type="match status" value="1"/>
</dbReference>
<evidence type="ECO:0000256" key="3">
    <source>
        <dbReference type="ARBA" id="ARBA00023295"/>
    </source>
</evidence>
<evidence type="ECO:0000256" key="2">
    <source>
        <dbReference type="ARBA" id="ARBA00022801"/>
    </source>
</evidence>
<dbReference type="PANTHER" id="PTHR40079">
    <property type="entry name" value="MANNAN ENDO-1,4-BETA-MANNOSIDASE E-RELATED"/>
    <property type="match status" value="1"/>
</dbReference>
<feature type="domain" description="GH26" evidence="6">
    <location>
        <begin position="56"/>
        <end position="394"/>
    </location>
</feature>
<feature type="active site" description="Proton donor" evidence="4">
    <location>
        <position position="216"/>
    </location>
</feature>
<comment type="caution">
    <text evidence="7">The sequence shown here is derived from an EMBL/GenBank/DDBJ whole genome shotgun (WGS) entry which is preliminary data.</text>
</comment>